<proteinExistence type="inferred from homology"/>
<keyword evidence="5" id="KW-0479">Metal-binding</keyword>
<keyword evidence="14" id="KW-0472">Membrane</keyword>
<evidence type="ECO:0000256" key="8">
    <source>
        <dbReference type="ARBA" id="ARBA00022816"/>
    </source>
</evidence>
<keyword evidence="6" id="KW-0677">Repeat</keyword>
<dbReference type="FunFam" id="2.30.29.30:FF:000018">
    <property type="entry name" value="E3 SUMO-protein ligase RanBP2"/>
    <property type="match status" value="2"/>
</dbReference>
<dbReference type="InterPro" id="IPR001876">
    <property type="entry name" value="Znf_RanBP2"/>
</dbReference>
<sequence>VHKICANHFVTADVKLTPMQTSDKTWVWATHDFADEEMKEVNFAARFKTPEIALSFKSAFESAQKSLDDVPRSVAEGSAFTETQVLDQPKTTPLSEMFKPQKGSWECGTCLVSNGPEVDTCLACASKKPDVHDRKEKSPVSEEKTREKSPVSEEKTQEISALSEGKTEDPKASSLSSLFKPPAGSWECSTCLVRNKGEDTVCIACGAGGASDAGSFSSEVKSAFSFGIEKDNLTSDSAVLPSSGFKFGVSDKKQTFSFGTPTATSSSVPTSSTQSTYTFGVPSQLPAKTDATDTGSKATFMFGISIPTSSTDSSKNENKPVFAFGNTNGQPSNAFTFSSVSKPIETSTTSTITSGAAPTTPVKDAKADFVFGSPGKYDFSFSGIRAKSPRSRDISLCESEEGVIDEEDEGDHLYFEPKIPLPDKIEVITGEENESVLYSSRAKLHRLVSGEWKERGIGDVKVLEHKESGKIRLLMRREQIHKICMNHYINKDMDLRKKDEKTFYWASVDYSENAPQNETFAIRFKTPEIATDFYKAVDDAKVKLGGKHTEMPVVVPSPKKTEVSSSSTSTPTATFVAADSTTPAATSTPGSIFGGMNGKSMFGGTVAFGDAAAVTPRAPLFSFGDRFSSQDSSFGKTSSLFSSQEDESVQIVFEKKATPSQVERARALKLPDNFFLYEEAPPCPGCRGCEERSGSSEKESQDTTGDTQLDSSVPSHSAQESTPSVLNKDAISGLFGANKTTSIFGGTAATTSGIIFGGISTPTTGGIFGGVNTIPANSVFGGSAAASPSIFGTAATIGTLGTPAATTTSNLLGGTSTPGLLGSPVTSVATTTIVSSSSTTTPNIFGSSSGTTTSLYGSGTPTASIFSLSTATTTSSIFGTSTPITSTSAQGLGTTTTSVIYASPANLFGSQTSASPRLFGNNNAATISFADIKDSPHNFGQTSQAYSDVWSASGQPVFSRASPKKDADTTNEDEDDSYDPHFKPLIPLPELVEIRTGEENMEVIFSNRGKLYRYDSPTKQWKERGVGDFKILHDPTNSKYRLLMRREQVYKTCCNHYLTPQLQLRQMQNSESAWCWYAIDFSENMEGTNEKLAIRFKTKELALEFKAKFEECQKKLKNMPTVAVPESASATIVLPSESQPVKKNTVEEYEEEEDEDDDEDEEEEDEDDDDDDDDDDEDEEDDVENTVIFLKRCSLLKKENGDWKNLGMGDLRIIYDDEFYGARILMVSDGGETLAEHVIAIQTTMFKEGNSAVWTVLNLKPSPPSQVTFKAQFSSHQALEEFASAFSE</sequence>
<dbReference type="SMART" id="SM00547">
    <property type="entry name" value="ZnF_RBZ"/>
    <property type="match status" value="2"/>
</dbReference>
<dbReference type="InterPro" id="IPR011993">
    <property type="entry name" value="PH-like_dom_sf"/>
</dbReference>
<dbReference type="SUPFAM" id="SSF90209">
    <property type="entry name" value="Ran binding protein zinc finger-like"/>
    <property type="match status" value="2"/>
</dbReference>
<evidence type="ECO:0000256" key="9">
    <source>
        <dbReference type="ARBA" id="ARBA00022833"/>
    </source>
</evidence>
<evidence type="ECO:0000256" key="15">
    <source>
        <dbReference type="ARBA" id="ARBA00023242"/>
    </source>
</evidence>
<evidence type="ECO:0000256" key="20">
    <source>
        <dbReference type="PROSITE-ProRule" id="PRU00322"/>
    </source>
</evidence>
<feature type="domain" description="RanBP2-type" evidence="23">
    <location>
        <begin position="101"/>
        <end position="130"/>
    </location>
</feature>
<keyword evidence="12" id="KW-0238">DNA-binding</keyword>
<dbReference type="GO" id="GO:0015031">
    <property type="term" value="P:protein transport"/>
    <property type="evidence" value="ECO:0007669"/>
    <property type="project" value="UniProtKB-KW"/>
</dbReference>
<keyword evidence="8" id="KW-0509">mRNA transport</keyword>
<keyword evidence="15" id="KW-0539">Nucleus</keyword>
<dbReference type="PROSITE" id="PS50196">
    <property type="entry name" value="RANBD1"/>
    <property type="match status" value="3"/>
</dbReference>
<protein>
    <recommendedName>
        <fullName evidence="17">Nuclear pore complex protein Nup153</fullName>
    </recommendedName>
    <alternativeName>
        <fullName evidence="19">153 kDa nucleoporin</fullName>
    </alternativeName>
    <alternativeName>
        <fullName evidence="18">Nucleoporin Nup153</fullName>
    </alternativeName>
</protein>
<comment type="subcellular location">
    <subcellularLocation>
        <location evidence="2">Nucleus membrane</location>
    </subcellularLocation>
    <subcellularLocation>
        <location evidence="3">Nucleus</location>
        <location evidence="3">Nuclear pore complex</location>
    </subcellularLocation>
</comment>
<dbReference type="SMART" id="SM00160">
    <property type="entry name" value="RanBD"/>
    <property type="match status" value="2"/>
</dbReference>
<dbReference type="InterPro" id="IPR045255">
    <property type="entry name" value="RanBP1-like"/>
</dbReference>
<dbReference type="GO" id="GO:0005737">
    <property type="term" value="C:cytoplasm"/>
    <property type="evidence" value="ECO:0007669"/>
    <property type="project" value="TreeGrafter"/>
</dbReference>
<dbReference type="PANTHER" id="PTHR23138">
    <property type="entry name" value="RAN BINDING PROTEIN"/>
    <property type="match status" value="1"/>
</dbReference>
<keyword evidence="4" id="KW-0813">Transport</keyword>
<feature type="region of interest" description="Disordered" evidence="21">
    <location>
        <begin position="957"/>
        <end position="982"/>
    </location>
</feature>
<feature type="domain" description="RanBD1" evidence="22">
    <location>
        <begin position="414"/>
        <end position="546"/>
    </location>
</feature>
<evidence type="ECO:0000256" key="19">
    <source>
        <dbReference type="ARBA" id="ARBA00079437"/>
    </source>
</evidence>
<evidence type="ECO:0000256" key="3">
    <source>
        <dbReference type="ARBA" id="ARBA00004567"/>
    </source>
</evidence>
<dbReference type="InterPro" id="IPR016024">
    <property type="entry name" value="ARM-type_fold"/>
</dbReference>
<dbReference type="GO" id="GO:0005643">
    <property type="term" value="C:nuclear pore"/>
    <property type="evidence" value="ECO:0007669"/>
    <property type="project" value="UniProtKB-SubCell"/>
</dbReference>
<evidence type="ECO:0000256" key="2">
    <source>
        <dbReference type="ARBA" id="ARBA00004126"/>
    </source>
</evidence>
<evidence type="ECO:0000256" key="18">
    <source>
        <dbReference type="ARBA" id="ARBA00078197"/>
    </source>
</evidence>
<dbReference type="PROSITE" id="PS01358">
    <property type="entry name" value="ZF_RANBP2_1"/>
    <property type="match status" value="2"/>
</dbReference>
<feature type="domain" description="RanBP2-type" evidence="23">
    <location>
        <begin position="182"/>
        <end position="211"/>
    </location>
</feature>
<feature type="compositionally biased region" description="Polar residues" evidence="21">
    <location>
        <begin position="702"/>
        <end position="724"/>
    </location>
</feature>
<dbReference type="FunFam" id="4.10.1060.10:FF:000001">
    <property type="entry name" value="Nuclear pore complex protein Nup153"/>
    <property type="match status" value="2"/>
</dbReference>
<evidence type="ECO:0000256" key="11">
    <source>
        <dbReference type="ARBA" id="ARBA00023010"/>
    </source>
</evidence>
<evidence type="ECO:0000256" key="6">
    <source>
        <dbReference type="ARBA" id="ARBA00022737"/>
    </source>
</evidence>
<feature type="compositionally biased region" description="Basic and acidic residues" evidence="21">
    <location>
        <begin position="688"/>
        <end position="701"/>
    </location>
</feature>
<dbReference type="GO" id="GO:0031965">
    <property type="term" value="C:nuclear membrane"/>
    <property type="evidence" value="ECO:0007669"/>
    <property type="project" value="UniProtKB-SubCell"/>
</dbReference>
<evidence type="ECO:0000313" key="25">
    <source>
        <dbReference type="Proteomes" id="UP001381693"/>
    </source>
</evidence>
<evidence type="ECO:0000256" key="1">
    <source>
        <dbReference type="ARBA" id="ARBA00001947"/>
    </source>
</evidence>
<evidence type="ECO:0000259" key="22">
    <source>
        <dbReference type="PROSITE" id="PS50196"/>
    </source>
</evidence>
<evidence type="ECO:0000256" key="10">
    <source>
        <dbReference type="ARBA" id="ARBA00022927"/>
    </source>
</evidence>
<dbReference type="SUPFAM" id="SSF48371">
    <property type="entry name" value="ARM repeat"/>
    <property type="match status" value="1"/>
</dbReference>
<dbReference type="SUPFAM" id="SSF50729">
    <property type="entry name" value="PH domain-like"/>
    <property type="match status" value="4"/>
</dbReference>
<dbReference type="GO" id="GO:0003677">
    <property type="term" value="F:DNA binding"/>
    <property type="evidence" value="ECO:0007669"/>
    <property type="project" value="UniProtKB-KW"/>
</dbReference>
<dbReference type="EMBL" id="JAXCGZ010006106">
    <property type="protein sequence ID" value="KAK7080137.1"/>
    <property type="molecule type" value="Genomic_DNA"/>
</dbReference>
<keyword evidence="10" id="KW-0653">Protein transport</keyword>
<feature type="region of interest" description="Disordered" evidence="21">
    <location>
        <begin position="132"/>
        <end position="185"/>
    </location>
</feature>
<dbReference type="Pfam" id="PF00641">
    <property type="entry name" value="Zn_ribbon_RanBP"/>
    <property type="match status" value="2"/>
</dbReference>
<keyword evidence="11" id="KW-0811">Translocation</keyword>
<feature type="compositionally biased region" description="Basic and acidic residues" evidence="21">
    <location>
        <begin position="132"/>
        <end position="157"/>
    </location>
</feature>
<evidence type="ECO:0000256" key="12">
    <source>
        <dbReference type="ARBA" id="ARBA00023125"/>
    </source>
</evidence>
<dbReference type="Pfam" id="PF00638">
    <property type="entry name" value="Ran_BP1"/>
    <property type="match status" value="3"/>
</dbReference>
<name>A0AAN9ADA0_HALRR</name>
<dbReference type="Gene3D" id="4.10.1060.10">
    <property type="entry name" value="Zinc finger, RanBP2-type"/>
    <property type="match status" value="2"/>
</dbReference>
<evidence type="ECO:0000256" key="13">
    <source>
        <dbReference type="ARBA" id="ARBA00023132"/>
    </source>
</evidence>
<keyword evidence="9" id="KW-0862">Zinc</keyword>
<dbReference type="InterPro" id="IPR000156">
    <property type="entry name" value="Ran_bind_dom"/>
</dbReference>
<evidence type="ECO:0000256" key="5">
    <source>
        <dbReference type="ARBA" id="ARBA00022723"/>
    </source>
</evidence>
<dbReference type="GO" id="GO:0008270">
    <property type="term" value="F:zinc ion binding"/>
    <property type="evidence" value="ECO:0007669"/>
    <property type="project" value="UniProtKB-KW"/>
</dbReference>
<feature type="non-terminal residue" evidence="24">
    <location>
        <position position="1288"/>
    </location>
</feature>
<evidence type="ECO:0000256" key="17">
    <source>
        <dbReference type="ARBA" id="ARBA00068609"/>
    </source>
</evidence>
<keyword evidence="7 20" id="KW-0863">Zinc-finger</keyword>
<accession>A0AAN9ADA0</accession>
<comment type="cofactor">
    <cofactor evidence="1">
        <name>Zn(2+)</name>
        <dbReference type="ChEBI" id="CHEBI:29105"/>
    </cofactor>
</comment>
<dbReference type="Proteomes" id="UP001381693">
    <property type="component" value="Unassembled WGS sequence"/>
</dbReference>
<feature type="compositionally biased region" description="Acidic residues" evidence="21">
    <location>
        <begin position="1147"/>
        <end position="1183"/>
    </location>
</feature>
<evidence type="ECO:0000256" key="7">
    <source>
        <dbReference type="ARBA" id="ARBA00022771"/>
    </source>
</evidence>
<feature type="domain" description="RanBD1" evidence="22">
    <location>
        <begin position="1"/>
        <end position="69"/>
    </location>
</feature>
<feature type="region of interest" description="Disordered" evidence="21">
    <location>
        <begin position="686"/>
        <end position="724"/>
    </location>
</feature>
<dbReference type="InterPro" id="IPR036443">
    <property type="entry name" value="Znf_RanBP2_sf"/>
</dbReference>
<gene>
    <name evidence="24" type="ORF">SK128_016406</name>
</gene>
<evidence type="ECO:0000259" key="23">
    <source>
        <dbReference type="PROSITE" id="PS50199"/>
    </source>
</evidence>
<dbReference type="GO" id="GO:0051028">
    <property type="term" value="P:mRNA transport"/>
    <property type="evidence" value="ECO:0007669"/>
    <property type="project" value="UniProtKB-KW"/>
</dbReference>
<evidence type="ECO:0000313" key="24">
    <source>
        <dbReference type="EMBL" id="KAK7080137.1"/>
    </source>
</evidence>
<evidence type="ECO:0000256" key="16">
    <source>
        <dbReference type="ARBA" id="ARBA00060842"/>
    </source>
</evidence>
<organism evidence="24 25">
    <name type="scientific">Halocaridina rubra</name>
    <name type="common">Hawaiian red shrimp</name>
    <dbReference type="NCBI Taxonomy" id="373956"/>
    <lineage>
        <taxon>Eukaryota</taxon>
        <taxon>Metazoa</taxon>
        <taxon>Ecdysozoa</taxon>
        <taxon>Arthropoda</taxon>
        <taxon>Crustacea</taxon>
        <taxon>Multicrustacea</taxon>
        <taxon>Malacostraca</taxon>
        <taxon>Eumalacostraca</taxon>
        <taxon>Eucarida</taxon>
        <taxon>Decapoda</taxon>
        <taxon>Pleocyemata</taxon>
        <taxon>Caridea</taxon>
        <taxon>Atyoidea</taxon>
        <taxon>Atyidae</taxon>
        <taxon>Halocaridina</taxon>
    </lineage>
</organism>
<comment type="similarity">
    <text evidence="16">Belongs to the NUP153 family.</text>
</comment>
<dbReference type="PANTHER" id="PTHR23138:SF87">
    <property type="entry name" value="E3 SUMO-PROTEIN LIGASE RANBP2"/>
    <property type="match status" value="1"/>
</dbReference>
<keyword evidence="13" id="KW-0906">Nuclear pore complex</keyword>
<feature type="non-terminal residue" evidence="24">
    <location>
        <position position="1"/>
    </location>
</feature>
<evidence type="ECO:0000256" key="14">
    <source>
        <dbReference type="ARBA" id="ARBA00023136"/>
    </source>
</evidence>
<feature type="domain" description="RanBD1" evidence="22">
    <location>
        <begin position="981"/>
        <end position="1118"/>
    </location>
</feature>
<evidence type="ECO:0000256" key="4">
    <source>
        <dbReference type="ARBA" id="ARBA00022448"/>
    </source>
</evidence>
<keyword evidence="25" id="KW-1185">Reference proteome</keyword>
<dbReference type="Gene3D" id="2.30.29.30">
    <property type="entry name" value="Pleckstrin-homology domain (PH domain)/Phosphotyrosine-binding domain (PTB)"/>
    <property type="match status" value="4"/>
</dbReference>
<reference evidence="24 25" key="1">
    <citation type="submission" date="2023-11" db="EMBL/GenBank/DDBJ databases">
        <title>Halocaridina rubra genome assembly.</title>
        <authorList>
            <person name="Smith C."/>
        </authorList>
    </citation>
    <scope>NUCLEOTIDE SEQUENCE [LARGE SCALE GENOMIC DNA]</scope>
    <source>
        <strain evidence="24">EP-1</strain>
        <tissue evidence="24">Whole</tissue>
    </source>
</reference>
<evidence type="ECO:0000256" key="21">
    <source>
        <dbReference type="SAM" id="MobiDB-lite"/>
    </source>
</evidence>
<dbReference type="PROSITE" id="PS50199">
    <property type="entry name" value="ZF_RANBP2_2"/>
    <property type="match status" value="2"/>
</dbReference>
<dbReference type="GO" id="GO:0005096">
    <property type="term" value="F:GTPase activator activity"/>
    <property type="evidence" value="ECO:0007669"/>
    <property type="project" value="TreeGrafter"/>
</dbReference>
<comment type="caution">
    <text evidence="24">The sequence shown here is derived from an EMBL/GenBank/DDBJ whole genome shotgun (WGS) entry which is preliminary data.</text>
</comment>
<feature type="region of interest" description="Disordered" evidence="21">
    <location>
        <begin position="1130"/>
        <end position="1183"/>
    </location>
</feature>